<organism evidence="1 2">
    <name type="scientific">Methylocystis hirsuta</name>
    <dbReference type="NCBI Taxonomy" id="369798"/>
    <lineage>
        <taxon>Bacteria</taxon>
        <taxon>Pseudomonadati</taxon>
        <taxon>Pseudomonadota</taxon>
        <taxon>Alphaproteobacteria</taxon>
        <taxon>Hyphomicrobiales</taxon>
        <taxon>Methylocystaceae</taxon>
        <taxon>Methylocystis</taxon>
    </lineage>
</organism>
<keyword evidence="2" id="KW-1185">Reference proteome</keyword>
<comment type="caution">
    <text evidence="1">The sequence shown here is derived from an EMBL/GenBank/DDBJ whole genome shotgun (WGS) entry which is preliminary data.</text>
</comment>
<reference evidence="1 2" key="1">
    <citation type="submission" date="2018-08" db="EMBL/GenBank/DDBJ databases">
        <title>Genome sequence of Methylocystis hirsuta CSC1, a methanotroph able to accumulate PHAs.</title>
        <authorList>
            <person name="Bordel S."/>
            <person name="Rodriguez E."/>
            <person name="Gancedo J."/>
            <person name="Munoz R."/>
        </authorList>
    </citation>
    <scope>NUCLEOTIDE SEQUENCE [LARGE SCALE GENOMIC DNA]</scope>
    <source>
        <strain evidence="1 2">CSC1</strain>
    </source>
</reference>
<evidence type="ECO:0000313" key="1">
    <source>
        <dbReference type="EMBL" id="RNJ49329.1"/>
    </source>
</evidence>
<accession>A0A3M9XM23</accession>
<dbReference type="EMBL" id="QWDD01000001">
    <property type="protein sequence ID" value="RNJ49329.1"/>
    <property type="molecule type" value="Genomic_DNA"/>
</dbReference>
<evidence type="ECO:0000313" key="2">
    <source>
        <dbReference type="Proteomes" id="UP000268623"/>
    </source>
</evidence>
<protein>
    <submittedName>
        <fullName evidence="1">Uncharacterized protein</fullName>
    </submittedName>
</protein>
<proteinExistence type="predicted"/>
<gene>
    <name evidence="1" type="ORF">D1O30_06690</name>
</gene>
<sequence length="238" mass="27120">MFTNAMHNLRDAPKFVRYPVSGAILLGLLLIAYAVISPLTFFSSLTIRTEACFWGGDASPLQKGIKRLGNFVCSEPNLLGNWYYEAEAYGTKWGGIAQVRPSDAGTLYIVKGTRLWLQRQNGPLDCLTEIEKRQNWISEAWSRNANGFLFYYTLELDDAIEGVMRLTHDVINTQHYNGRFYDEIKCSDRIAKKVEGCRKILSSPEFLRDGRDYLLEKGTVNYYREIDDDKCAILTASN</sequence>
<dbReference type="AlphaFoldDB" id="A0A3M9XM23"/>
<name>A0A3M9XM23_9HYPH</name>
<dbReference type="Proteomes" id="UP000268623">
    <property type="component" value="Unassembled WGS sequence"/>
</dbReference>